<dbReference type="VEuPathDB" id="FungiDB:F9C07_1508100"/>
<comment type="subcellular location">
    <subcellularLocation>
        <location evidence="1">Membrane</location>
        <topology evidence="1">Multi-pass membrane protein</topology>
    </subcellularLocation>
</comment>
<dbReference type="SUPFAM" id="SSF103473">
    <property type="entry name" value="MFS general substrate transporter"/>
    <property type="match status" value="1"/>
</dbReference>
<dbReference type="Gene3D" id="1.20.1250.20">
    <property type="entry name" value="MFS general substrate transporter like domains"/>
    <property type="match status" value="1"/>
</dbReference>
<evidence type="ECO:0000256" key="1">
    <source>
        <dbReference type="ARBA" id="ARBA00004141"/>
    </source>
</evidence>
<dbReference type="GO" id="GO:0016020">
    <property type="term" value="C:membrane"/>
    <property type="evidence" value="ECO:0007669"/>
    <property type="project" value="UniProtKB-SubCell"/>
</dbReference>
<evidence type="ECO:0000256" key="5">
    <source>
        <dbReference type="SAM" id="Phobius"/>
    </source>
</evidence>
<reference evidence="7" key="1">
    <citation type="journal article" date="2021" name="G3 (Bethesda)">
        <title>Chromosome assembled and annotated genome sequence of Aspergillus flavus NRRL 3357.</title>
        <authorList>
            <person name="Skerker J.M."/>
            <person name="Pianalto K.M."/>
            <person name="Mondo S.J."/>
            <person name="Yang K."/>
            <person name="Arkin A.P."/>
            <person name="Keller N.P."/>
            <person name="Grigoriev I.V."/>
            <person name="Louise Glass N.L."/>
        </authorList>
    </citation>
    <scope>NUCLEOTIDE SEQUENCE [LARGE SCALE GENOMIC DNA]</scope>
    <source>
        <strain evidence="7">ATCC 200026 / FGSC A1120 / IAM 13836 / NRRL 3357 / JCM 12722 / SRRC 167</strain>
    </source>
</reference>
<keyword evidence="6" id="KW-0813">Transport</keyword>
<evidence type="ECO:0000256" key="4">
    <source>
        <dbReference type="ARBA" id="ARBA00023136"/>
    </source>
</evidence>
<name>A0A7U2MTY5_ASPFN</name>
<protein>
    <submittedName>
        <fullName evidence="6">Sugar transporter</fullName>
    </submittedName>
</protein>
<keyword evidence="2 5" id="KW-0812">Transmembrane</keyword>
<dbReference type="EMBL" id="CP044618">
    <property type="protein sequence ID" value="QRD89730.1"/>
    <property type="molecule type" value="Genomic_DNA"/>
</dbReference>
<feature type="transmembrane region" description="Helical" evidence="5">
    <location>
        <begin position="160"/>
        <end position="178"/>
    </location>
</feature>
<dbReference type="InterPro" id="IPR005828">
    <property type="entry name" value="MFS_sugar_transport-like"/>
</dbReference>
<organism evidence="6 7">
    <name type="scientific">Aspergillus flavus (strain ATCC 200026 / FGSC A1120 / IAM 13836 / NRRL 3357 / JCM 12722 / SRRC 167)</name>
    <dbReference type="NCBI Taxonomy" id="332952"/>
    <lineage>
        <taxon>Eukaryota</taxon>
        <taxon>Fungi</taxon>
        <taxon>Dikarya</taxon>
        <taxon>Ascomycota</taxon>
        <taxon>Pezizomycotina</taxon>
        <taxon>Eurotiomycetes</taxon>
        <taxon>Eurotiomycetidae</taxon>
        <taxon>Eurotiales</taxon>
        <taxon>Aspergillaceae</taxon>
        <taxon>Aspergillus</taxon>
        <taxon>Aspergillus subgen. Circumdati</taxon>
    </lineage>
</organism>
<keyword evidence="6" id="KW-0762">Sugar transport</keyword>
<feature type="transmembrane region" description="Helical" evidence="5">
    <location>
        <begin position="190"/>
        <end position="212"/>
    </location>
</feature>
<dbReference type="PANTHER" id="PTHR48022">
    <property type="entry name" value="PLASTIDIC GLUCOSE TRANSPORTER 4"/>
    <property type="match status" value="1"/>
</dbReference>
<keyword evidence="4 5" id="KW-0472">Membrane</keyword>
<keyword evidence="7" id="KW-1185">Reference proteome</keyword>
<dbReference type="InterPro" id="IPR050360">
    <property type="entry name" value="MFS_Sugar_Transporters"/>
</dbReference>
<keyword evidence="3 5" id="KW-1133">Transmembrane helix</keyword>
<feature type="transmembrane region" description="Helical" evidence="5">
    <location>
        <begin position="129"/>
        <end position="148"/>
    </location>
</feature>
<dbReference type="GO" id="GO:0005351">
    <property type="term" value="F:carbohydrate:proton symporter activity"/>
    <property type="evidence" value="ECO:0007669"/>
    <property type="project" value="TreeGrafter"/>
</dbReference>
<dbReference type="InterPro" id="IPR036259">
    <property type="entry name" value="MFS_trans_sf"/>
</dbReference>
<dbReference type="VEuPathDB" id="FungiDB:AFLA_002095"/>
<evidence type="ECO:0000256" key="3">
    <source>
        <dbReference type="ARBA" id="ARBA00022989"/>
    </source>
</evidence>
<evidence type="ECO:0000256" key="2">
    <source>
        <dbReference type="ARBA" id="ARBA00022692"/>
    </source>
</evidence>
<gene>
    <name evidence="6" type="ORF">F9C07_1508100</name>
</gene>
<dbReference type="Pfam" id="PF00083">
    <property type="entry name" value="Sugar_tr"/>
    <property type="match status" value="1"/>
</dbReference>
<sequence length="228" mass="25262">MAISTFLSSVPGVVMGSAIWLSAESPRWLVEKEPYEKTKVVLERLHGNCLNGDFIQLEFRETIDTIKAEKQVAVSSWKEMIPRACWRRRLTLGMCAQAFGQLFGITVINYYGPQIYSILETDTGTSLKIIGISGSLSIVYCVVGLWLLGRIKPLVVSSSGMADAFLVNSVLSKLYVLADNPSSNSNALRAMVAMNFIFSLFFTMIGIISWVYPADIFPVEIRARGNCL</sequence>
<feature type="transmembrane region" description="Helical" evidence="5">
    <location>
        <begin position="90"/>
        <end position="109"/>
    </location>
</feature>
<proteinExistence type="predicted"/>
<dbReference type="AlphaFoldDB" id="A0A7U2MTY5"/>
<accession>A0A7U2MTY5</accession>
<dbReference type="PANTHER" id="PTHR48022:SF9">
    <property type="entry name" value="MAJOR FACILITATOR SUPERFAMILY (MFS) PROFILE DOMAIN-CONTAINING PROTEIN"/>
    <property type="match status" value="1"/>
</dbReference>
<dbReference type="Proteomes" id="UP000596276">
    <property type="component" value="Chromosome 4"/>
</dbReference>
<evidence type="ECO:0000313" key="7">
    <source>
        <dbReference type="Proteomes" id="UP000596276"/>
    </source>
</evidence>
<evidence type="ECO:0000313" key="6">
    <source>
        <dbReference type="EMBL" id="QRD89730.1"/>
    </source>
</evidence>